<reference evidence="1" key="2">
    <citation type="journal article" date="2015" name="Fish Shellfish Immunol.">
        <title>Early steps in the European eel (Anguilla anguilla)-Vibrio vulnificus interaction in the gills: Role of the RtxA13 toxin.</title>
        <authorList>
            <person name="Callol A."/>
            <person name="Pajuelo D."/>
            <person name="Ebbesson L."/>
            <person name="Teles M."/>
            <person name="MacKenzie S."/>
            <person name="Amaro C."/>
        </authorList>
    </citation>
    <scope>NUCLEOTIDE SEQUENCE</scope>
</reference>
<proteinExistence type="predicted"/>
<evidence type="ECO:0000313" key="1">
    <source>
        <dbReference type="EMBL" id="JAH56504.1"/>
    </source>
</evidence>
<accession>A0A0E9TS19</accession>
<protein>
    <submittedName>
        <fullName evidence="1">Uncharacterized protein</fullName>
    </submittedName>
</protein>
<organism evidence="1">
    <name type="scientific">Anguilla anguilla</name>
    <name type="common">European freshwater eel</name>
    <name type="synonym">Muraena anguilla</name>
    <dbReference type="NCBI Taxonomy" id="7936"/>
    <lineage>
        <taxon>Eukaryota</taxon>
        <taxon>Metazoa</taxon>
        <taxon>Chordata</taxon>
        <taxon>Craniata</taxon>
        <taxon>Vertebrata</taxon>
        <taxon>Euteleostomi</taxon>
        <taxon>Actinopterygii</taxon>
        <taxon>Neopterygii</taxon>
        <taxon>Teleostei</taxon>
        <taxon>Anguilliformes</taxon>
        <taxon>Anguillidae</taxon>
        <taxon>Anguilla</taxon>
    </lineage>
</organism>
<dbReference type="EMBL" id="GBXM01052073">
    <property type="protein sequence ID" value="JAH56504.1"/>
    <property type="molecule type" value="Transcribed_RNA"/>
</dbReference>
<dbReference type="AlphaFoldDB" id="A0A0E9TS19"/>
<name>A0A0E9TS19_ANGAN</name>
<reference evidence="1" key="1">
    <citation type="submission" date="2014-11" db="EMBL/GenBank/DDBJ databases">
        <authorList>
            <person name="Amaro Gonzalez C."/>
        </authorList>
    </citation>
    <scope>NUCLEOTIDE SEQUENCE</scope>
</reference>
<sequence>MHAGPQRFQDRPAGEVLRGDQLQTARLPFLLFLDDLKYLRVIGRERLHHHLVMSVPGLLVLMTTVDVSHCRIFPYGVQKLVMGLYK</sequence>